<feature type="non-terminal residue" evidence="3">
    <location>
        <position position="116"/>
    </location>
</feature>
<dbReference type="Gene3D" id="3.30.560.10">
    <property type="entry name" value="Glucose Oxidase, domain 3"/>
    <property type="match status" value="1"/>
</dbReference>
<dbReference type="InterPro" id="IPR000172">
    <property type="entry name" value="GMC_OxRdtase_N"/>
</dbReference>
<feature type="domain" description="Glucose-methanol-choline oxidoreductase N-terminal" evidence="2">
    <location>
        <begin position="29"/>
        <end position="95"/>
    </location>
</feature>
<evidence type="ECO:0000256" key="1">
    <source>
        <dbReference type="ARBA" id="ARBA00010790"/>
    </source>
</evidence>
<dbReference type="PANTHER" id="PTHR11552:SF215">
    <property type="entry name" value="FI02019P"/>
    <property type="match status" value="1"/>
</dbReference>
<dbReference type="Gene3D" id="3.50.50.60">
    <property type="entry name" value="FAD/NAD(P)-binding domain"/>
    <property type="match status" value="1"/>
</dbReference>
<dbReference type="GO" id="GO:0050660">
    <property type="term" value="F:flavin adenine dinucleotide binding"/>
    <property type="evidence" value="ECO:0007669"/>
    <property type="project" value="InterPro"/>
</dbReference>
<evidence type="ECO:0000313" key="4">
    <source>
        <dbReference type="Proteomes" id="UP001162156"/>
    </source>
</evidence>
<accession>A0AAV8WXW0</accession>
<gene>
    <name evidence="3" type="ORF">NQ314_015757</name>
</gene>
<evidence type="ECO:0000259" key="2">
    <source>
        <dbReference type="Pfam" id="PF00732"/>
    </source>
</evidence>
<comment type="caution">
    <text evidence="3">The sequence shown here is derived from an EMBL/GenBank/DDBJ whole genome shotgun (WGS) entry which is preliminary data.</text>
</comment>
<keyword evidence="4" id="KW-1185">Reference proteome</keyword>
<protein>
    <recommendedName>
        <fullName evidence="2">Glucose-methanol-choline oxidoreductase N-terminal domain-containing protein</fullName>
    </recommendedName>
</protein>
<comment type="similarity">
    <text evidence="1">Belongs to the GMC oxidoreductase family.</text>
</comment>
<dbReference type="GO" id="GO:0016614">
    <property type="term" value="F:oxidoreductase activity, acting on CH-OH group of donors"/>
    <property type="evidence" value="ECO:0007669"/>
    <property type="project" value="InterPro"/>
</dbReference>
<dbReference type="InterPro" id="IPR036188">
    <property type="entry name" value="FAD/NAD-bd_sf"/>
</dbReference>
<sequence>MPLMFPTLQLTPFDWQYKTEPGEKYCLGMNDKRCNWPRGKVLGGCSVLNAMLYIRGNKRDYDSVKNYVYRWESLGNPGWSYEDVLPYFKKSENMRIPEFRDDEYHGKDGYLSVEHF</sequence>
<dbReference type="InterPro" id="IPR012132">
    <property type="entry name" value="GMC_OxRdtase"/>
</dbReference>
<dbReference type="Proteomes" id="UP001162156">
    <property type="component" value="Unassembled WGS sequence"/>
</dbReference>
<evidence type="ECO:0000313" key="3">
    <source>
        <dbReference type="EMBL" id="KAJ8931348.1"/>
    </source>
</evidence>
<proteinExistence type="inferred from homology"/>
<organism evidence="3 4">
    <name type="scientific">Rhamnusium bicolor</name>
    <dbReference type="NCBI Taxonomy" id="1586634"/>
    <lineage>
        <taxon>Eukaryota</taxon>
        <taxon>Metazoa</taxon>
        <taxon>Ecdysozoa</taxon>
        <taxon>Arthropoda</taxon>
        <taxon>Hexapoda</taxon>
        <taxon>Insecta</taxon>
        <taxon>Pterygota</taxon>
        <taxon>Neoptera</taxon>
        <taxon>Endopterygota</taxon>
        <taxon>Coleoptera</taxon>
        <taxon>Polyphaga</taxon>
        <taxon>Cucujiformia</taxon>
        <taxon>Chrysomeloidea</taxon>
        <taxon>Cerambycidae</taxon>
        <taxon>Lepturinae</taxon>
        <taxon>Rhagiini</taxon>
        <taxon>Rhamnusium</taxon>
    </lineage>
</organism>
<dbReference type="EMBL" id="JANEYF010004391">
    <property type="protein sequence ID" value="KAJ8931348.1"/>
    <property type="molecule type" value="Genomic_DNA"/>
</dbReference>
<dbReference type="AlphaFoldDB" id="A0AAV8WXW0"/>
<reference evidence="3" key="1">
    <citation type="journal article" date="2023" name="Insect Mol. Biol.">
        <title>Genome sequencing provides insights into the evolution of gene families encoding plant cell wall-degrading enzymes in longhorned beetles.</title>
        <authorList>
            <person name="Shin N.R."/>
            <person name="Okamura Y."/>
            <person name="Kirsch R."/>
            <person name="Pauchet Y."/>
        </authorList>
    </citation>
    <scope>NUCLEOTIDE SEQUENCE</scope>
    <source>
        <strain evidence="3">RBIC_L_NR</strain>
    </source>
</reference>
<dbReference type="PANTHER" id="PTHR11552">
    <property type="entry name" value="GLUCOSE-METHANOL-CHOLINE GMC OXIDOREDUCTASE"/>
    <property type="match status" value="1"/>
</dbReference>
<dbReference type="Pfam" id="PF00732">
    <property type="entry name" value="GMC_oxred_N"/>
    <property type="match status" value="1"/>
</dbReference>
<name>A0AAV8WXW0_9CUCU</name>
<dbReference type="SUPFAM" id="SSF51905">
    <property type="entry name" value="FAD/NAD(P)-binding domain"/>
    <property type="match status" value="1"/>
</dbReference>